<dbReference type="InterPro" id="IPR004344">
    <property type="entry name" value="TTL/TTLL_fam"/>
</dbReference>
<dbReference type="PANTHER" id="PTHR47113:SF1">
    <property type="entry name" value="LD09343P"/>
    <property type="match status" value="1"/>
</dbReference>
<keyword evidence="1" id="KW-0472">Membrane</keyword>
<dbReference type="SUPFAM" id="SSF56059">
    <property type="entry name" value="Glutathione synthetase ATP-binding domain-like"/>
    <property type="match status" value="1"/>
</dbReference>
<feature type="transmembrane region" description="Helical" evidence="1">
    <location>
        <begin position="47"/>
        <end position="65"/>
    </location>
</feature>
<evidence type="ECO:0000256" key="1">
    <source>
        <dbReference type="SAM" id="Phobius"/>
    </source>
</evidence>
<reference evidence="2 3" key="1">
    <citation type="submission" date="2015-04" db="EMBL/GenBank/DDBJ databases">
        <authorList>
            <person name="Syromyatnikov M.Y."/>
            <person name="Popov V.N."/>
        </authorList>
    </citation>
    <scope>NUCLEOTIDE SEQUENCE [LARGE SCALE GENOMIC DNA]</scope>
</reference>
<dbReference type="AlphaFoldDB" id="A0A1J1IMD4"/>
<keyword evidence="1" id="KW-1133">Transmembrane helix</keyword>
<keyword evidence="3" id="KW-1185">Reference proteome</keyword>
<dbReference type="Pfam" id="PF03133">
    <property type="entry name" value="TTL"/>
    <property type="match status" value="1"/>
</dbReference>
<dbReference type="EMBL" id="CVRI01000054">
    <property type="protein sequence ID" value="CRL00246.1"/>
    <property type="molecule type" value="Genomic_DNA"/>
</dbReference>
<dbReference type="PROSITE" id="PS51221">
    <property type="entry name" value="TTL"/>
    <property type="match status" value="1"/>
</dbReference>
<protein>
    <submittedName>
        <fullName evidence="2">CLUMA_CG013519, isoform A</fullName>
    </submittedName>
</protein>
<dbReference type="Gene3D" id="3.30.470.20">
    <property type="entry name" value="ATP-grasp fold, B domain"/>
    <property type="match status" value="1"/>
</dbReference>
<evidence type="ECO:0000313" key="3">
    <source>
        <dbReference type="Proteomes" id="UP000183832"/>
    </source>
</evidence>
<sequence length="539" mass="62771">MKTNKSLKEKQVVDNDETETEKLLEIKSTIAEESESFFDLRTKRGQLLFMFVTATTAALITLLPLNQLREIFFQPNQLACNPTCPVDNLSKVEMRRKPTYWIYGAGGEGQWVHVNKVLKRLGFERVAINESETADLLWAHDYPFTKLRSLMTTLKPHQKVNHFPGCGFITNKIDLSTTKLKYIPMAFKLPNDADKLKAYDKENPGKSFVVKHHQHRHINIKKIEDIDFNNNLTFVQEFIDNPLLVDGYKFDIGVYTIITSIDPLRVYIYYGDILFRYCAQKYHPFDPSNVDKYIVGDDYLPTWKIPSLSRYYNGLGLGMKGSFDSYLKSKGSDPQIIWNQVEDAIRLAILNKEPLIKDILHRYKNKRNFFEMTRFDLIVDANLKVYLMEANMSPNLSSAHFKQNFILYEQVIYHVLNLVGVGHYMQRESFEKQDEETELMLSTDKNIMVHGNICSQPPCSESCAPIDCELCKPCLSYSDVNDLIYAYREHMNRGDTKRIFPPRKESESDEVDDWSSFILSPKNKMMMKWFQEKCKENDD</sequence>
<feature type="non-terminal residue" evidence="2">
    <location>
        <position position="539"/>
    </location>
</feature>
<name>A0A1J1IMD4_9DIPT</name>
<dbReference type="PANTHER" id="PTHR47113">
    <property type="entry name" value="LD09343P"/>
    <property type="match status" value="1"/>
</dbReference>
<dbReference type="InterPro" id="IPR053317">
    <property type="entry name" value="Tubulin_polyglutamylase"/>
</dbReference>
<gene>
    <name evidence="2" type="ORF">CLUMA_CG013519</name>
</gene>
<keyword evidence="1" id="KW-0812">Transmembrane</keyword>
<proteinExistence type="predicted"/>
<dbReference type="Proteomes" id="UP000183832">
    <property type="component" value="Unassembled WGS sequence"/>
</dbReference>
<accession>A0A1J1IMD4</accession>
<evidence type="ECO:0000313" key="2">
    <source>
        <dbReference type="EMBL" id="CRL00246.1"/>
    </source>
</evidence>
<dbReference type="OrthoDB" id="202825at2759"/>
<organism evidence="2 3">
    <name type="scientific">Clunio marinus</name>
    <dbReference type="NCBI Taxonomy" id="568069"/>
    <lineage>
        <taxon>Eukaryota</taxon>
        <taxon>Metazoa</taxon>
        <taxon>Ecdysozoa</taxon>
        <taxon>Arthropoda</taxon>
        <taxon>Hexapoda</taxon>
        <taxon>Insecta</taxon>
        <taxon>Pterygota</taxon>
        <taxon>Neoptera</taxon>
        <taxon>Endopterygota</taxon>
        <taxon>Diptera</taxon>
        <taxon>Nematocera</taxon>
        <taxon>Chironomoidea</taxon>
        <taxon>Chironomidae</taxon>
        <taxon>Clunio</taxon>
    </lineage>
</organism>